<keyword evidence="11" id="KW-1185">Reference proteome</keyword>
<comment type="similarity">
    <text evidence="1">Belongs to the peptidase C48 family.</text>
</comment>
<evidence type="ECO:0000256" key="3">
    <source>
        <dbReference type="ARBA" id="ARBA00022723"/>
    </source>
</evidence>
<feature type="compositionally biased region" description="Basic residues" evidence="8">
    <location>
        <begin position="16"/>
        <end position="26"/>
    </location>
</feature>
<feature type="region of interest" description="Disordered" evidence="8">
    <location>
        <begin position="609"/>
        <end position="643"/>
    </location>
</feature>
<dbReference type="InParanoid" id="A0A6P7L435"/>
<dbReference type="InterPro" id="IPR019786">
    <property type="entry name" value="Zinc_finger_PHD-type_CS"/>
</dbReference>
<dbReference type="InterPro" id="IPR003653">
    <property type="entry name" value="Peptidase_C48_C"/>
</dbReference>
<dbReference type="SUPFAM" id="SSF57903">
    <property type="entry name" value="FYVE/PHD zinc finger"/>
    <property type="match status" value="1"/>
</dbReference>
<dbReference type="InterPro" id="IPR038765">
    <property type="entry name" value="Papain-like_cys_pep_sf"/>
</dbReference>
<organism evidence="11 12">
    <name type="scientific">Betta splendens</name>
    <name type="common">Siamese fighting fish</name>
    <dbReference type="NCBI Taxonomy" id="158456"/>
    <lineage>
        <taxon>Eukaryota</taxon>
        <taxon>Metazoa</taxon>
        <taxon>Chordata</taxon>
        <taxon>Craniata</taxon>
        <taxon>Vertebrata</taxon>
        <taxon>Euteleostomi</taxon>
        <taxon>Actinopterygii</taxon>
        <taxon>Neopterygii</taxon>
        <taxon>Teleostei</taxon>
        <taxon>Neoteleostei</taxon>
        <taxon>Acanthomorphata</taxon>
        <taxon>Anabantaria</taxon>
        <taxon>Anabantiformes</taxon>
        <taxon>Anabantoidei</taxon>
        <taxon>Osphronemidae</taxon>
        <taxon>Betta</taxon>
    </lineage>
</organism>
<gene>
    <name evidence="12" type="primary">LOC114845072</name>
</gene>
<evidence type="ECO:0000259" key="9">
    <source>
        <dbReference type="PROSITE" id="PS50016"/>
    </source>
</evidence>
<evidence type="ECO:0000256" key="1">
    <source>
        <dbReference type="ARBA" id="ARBA00005234"/>
    </source>
</evidence>
<evidence type="ECO:0000256" key="2">
    <source>
        <dbReference type="ARBA" id="ARBA00022670"/>
    </source>
</evidence>
<keyword evidence="6" id="KW-0862">Zinc</keyword>
<evidence type="ECO:0000313" key="11">
    <source>
        <dbReference type="Proteomes" id="UP000515150"/>
    </source>
</evidence>
<dbReference type="GO" id="GO:0008234">
    <property type="term" value="F:cysteine-type peptidase activity"/>
    <property type="evidence" value="ECO:0007669"/>
    <property type="project" value="InterPro"/>
</dbReference>
<dbReference type="KEGG" id="bspl:114845072"/>
<dbReference type="Pfam" id="PF02902">
    <property type="entry name" value="Peptidase_C48"/>
    <property type="match status" value="1"/>
</dbReference>
<keyword evidence="3" id="KW-0479">Metal-binding</keyword>
<sequence>MAITTGGAMQGPRSKQWTKIKPKPGRKNLNPPWTDIFYHEFLKQNPSCTLSFKYQHVKTGHSRKKKSLFFHASARRTFDGCKAVYIFTKKSKPQSTDKKICFKVRRQGEVKHLKQQQKCRPAKYLRRGAIAKALSAGVSNYYYNMLTKTPTQEVLAGNMSRSLTKDVLKKISSEVRKSSRLHNGMMLELMLTQKIIKQSGSHAASNGYLQSLQIDPFAVHLYTESGIQILTKHLKKSAPITLHLDATGSVVQKIPDQDKRVLYYALVLPGMGKDKPPLPVAELISNSHSIPTISYWLMEFRRKLCYATKRRIAQIETDHSWALINSVLLSFNKENISVYLDRAFESIYSSTLQKIPAFTVVHICSAHIMKTVAQAFGKKTADKGIKEYASFTFACLLNCTAMDEALDIFYHMCVVFKAEDDTPLVKSSKTYLNKCILQTQDTKVEESEAHTAETKCSRDSGSNSVVGKSPFTQAFQVKCDQAECDILSEDVTSVKNQFFCSGIIEVLLESYMGIFPLWSGVLLGDLMRHRKVRSCKIEAKGKTRETNCHVELWFGLVKHSILQKRKFLRPAEFVSKMFASIQGRYLEHINKHNLPLDILEKKVSGCTNTGDDQQEQWAKRESSSHSRTKSKYFNPPAKLPMPKTKKIQHKKINSTKENLGDKDAQLTRLWGRKDTEVIVAVLQLQTKGRNIVIHHSELCSLRPNQWLTGEVIEGLFHVAAHKLNILSKIYILNHYTAGAILFGDRTQLSHYSLPKVNLSNYQAVLSFVLVNNNHWKMLYINAARSMVYLVDPAPSKLELQHSEDAAKKIQEFLKMRRTCHGKTDWVDIKWKGELMSHPVQQDGHSCGVIVVKMAKSVMESFPKIPRMTFGTSKKEMANERRALGLEVLEASIFDEHTNCAMCATFKPPGSGPGITNWVQCDECERWFHAQCLCMKNAEFEKAKGGMWNCVLCE</sequence>
<reference evidence="12" key="1">
    <citation type="submission" date="2025-08" db="UniProtKB">
        <authorList>
            <consortium name="RefSeq"/>
        </authorList>
    </citation>
    <scope>IDENTIFICATION</scope>
</reference>
<dbReference type="PROSITE" id="PS50016">
    <property type="entry name" value="ZF_PHD_2"/>
    <property type="match status" value="1"/>
</dbReference>
<dbReference type="InterPro" id="IPR011011">
    <property type="entry name" value="Znf_FYVE_PHD"/>
</dbReference>
<feature type="domain" description="PHD-type" evidence="9">
    <location>
        <begin position="896"/>
        <end position="953"/>
    </location>
</feature>
<dbReference type="PROSITE" id="PS50600">
    <property type="entry name" value="ULP_PROTEASE"/>
    <property type="match status" value="1"/>
</dbReference>
<evidence type="ECO:0000256" key="6">
    <source>
        <dbReference type="ARBA" id="ARBA00022833"/>
    </source>
</evidence>
<dbReference type="PROSITE" id="PS01359">
    <property type="entry name" value="ZF_PHD_1"/>
    <property type="match status" value="1"/>
</dbReference>
<keyword evidence="2" id="KW-0645">Protease</keyword>
<dbReference type="Gene3D" id="3.30.40.10">
    <property type="entry name" value="Zinc/RING finger domain, C3HC4 (zinc finger)"/>
    <property type="match status" value="1"/>
</dbReference>
<accession>A0A6P7L435</accession>
<dbReference type="SMART" id="SM00249">
    <property type="entry name" value="PHD"/>
    <property type="match status" value="1"/>
</dbReference>
<dbReference type="GO" id="GO:0006508">
    <property type="term" value="P:proteolysis"/>
    <property type="evidence" value="ECO:0007669"/>
    <property type="project" value="UniProtKB-KW"/>
</dbReference>
<evidence type="ECO:0000259" key="10">
    <source>
        <dbReference type="PROSITE" id="PS50600"/>
    </source>
</evidence>
<dbReference type="CDD" id="cd15517">
    <property type="entry name" value="PHD_TCF19_like"/>
    <property type="match status" value="1"/>
</dbReference>
<dbReference type="InterPro" id="IPR013083">
    <property type="entry name" value="Znf_RING/FYVE/PHD"/>
</dbReference>
<dbReference type="OrthoDB" id="413122at2759"/>
<protein>
    <submittedName>
        <fullName evidence="12">Uncharacterized protein LOC114845072 isoform X1</fullName>
    </submittedName>
</protein>
<dbReference type="SUPFAM" id="SSF54001">
    <property type="entry name" value="Cysteine proteinases"/>
    <property type="match status" value="1"/>
</dbReference>
<dbReference type="AlphaFoldDB" id="A0A6P7L435"/>
<dbReference type="Proteomes" id="UP000515150">
    <property type="component" value="Chromosome 17"/>
</dbReference>
<feature type="domain" description="Ubiquitin-like protease family profile" evidence="10">
    <location>
        <begin position="691"/>
        <end position="857"/>
    </location>
</feature>
<name>A0A6P7L435_BETSP</name>
<dbReference type="InterPro" id="IPR001965">
    <property type="entry name" value="Znf_PHD"/>
</dbReference>
<dbReference type="GO" id="GO:0008270">
    <property type="term" value="F:zinc ion binding"/>
    <property type="evidence" value="ECO:0007669"/>
    <property type="project" value="UniProtKB-KW"/>
</dbReference>
<dbReference type="InterPro" id="IPR019787">
    <property type="entry name" value="Znf_PHD-finger"/>
</dbReference>
<evidence type="ECO:0000313" key="12">
    <source>
        <dbReference type="RefSeq" id="XP_028988700.1"/>
    </source>
</evidence>
<proteinExistence type="inferred from homology"/>
<evidence type="ECO:0000256" key="8">
    <source>
        <dbReference type="SAM" id="MobiDB-lite"/>
    </source>
</evidence>
<dbReference type="RefSeq" id="XP_028988700.1">
    <property type="nucleotide sequence ID" value="XM_029132867.2"/>
</dbReference>
<evidence type="ECO:0000256" key="7">
    <source>
        <dbReference type="PROSITE-ProRule" id="PRU00146"/>
    </source>
</evidence>
<feature type="region of interest" description="Disordered" evidence="8">
    <location>
        <begin position="1"/>
        <end position="28"/>
    </location>
</feature>
<evidence type="ECO:0000256" key="5">
    <source>
        <dbReference type="ARBA" id="ARBA00022801"/>
    </source>
</evidence>
<keyword evidence="5" id="KW-0378">Hydrolase</keyword>
<dbReference type="Gene3D" id="3.40.395.10">
    <property type="entry name" value="Adenoviral Proteinase, Chain A"/>
    <property type="match status" value="1"/>
</dbReference>
<keyword evidence="4 7" id="KW-0863">Zinc-finger</keyword>
<evidence type="ECO:0000256" key="4">
    <source>
        <dbReference type="ARBA" id="ARBA00022771"/>
    </source>
</evidence>
<dbReference type="GeneID" id="114845072"/>